<accession>A0ACC2ERY9</accession>
<keyword evidence="2" id="KW-1185">Reference proteome</keyword>
<gene>
    <name evidence="1" type="ORF">O6H91_01G070700</name>
</gene>
<dbReference type="EMBL" id="CM055092">
    <property type="protein sequence ID" value="KAJ7569293.1"/>
    <property type="molecule type" value="Genomic_DNA"/>
</dbReference>
<name>A0ACC2ERY9_DIPCM</name>
<sequence length="328" mass="35616">MEESEKRRERLRAMQREAHQHQHQHADPSCTSPSLLAPPRLDEATGMADRTPSFDFYTDPLAAFSGARRKPFTPPPLSRPSHAQSPEMALMRPPWSGYHPQQQYQGPHISPVSSNSSGFHPQQPYQQHQLSPASSNSSGASALRPPWPGFPSQHQLSPSGFPSPAAFAGLPMWQPNFHSPAPPVGASNRSSVSGLQNSPSFQTPSSFSARPFVGRGTLGSPSQRNAGLGFGESSHGYGGGSSGGRGSPRIDYNRSPSGRGSPWLDSGRSSERNLPRSGGGRGQRFAKSTPISARDHPELFYKKSMVEDPWKNLAPKPYPAHDDNQSWL</sequence>
<organism evidence="1 2">
    <name type="scientific">Diphasiastrum complanatum</name>
    <name type="common">Issler's clubmoss</name>
    <name type="synonym">Lycopodium complanatum</name>
    <dbReference type="NCBI Taxonomy" id="34168"/>
    <lineage>
        <taxon>Eukaryota</taxon>
        <taxon>Viridiplantae</taxon>
        <taxon>Streptophyta</taxon>
        <taxon>Embryophyta</taxon>
        <taxon>Tracheophyta</taxon>
        <taxon>Lycopodiopsida</taxon>
        <taxon>Lycopodiales</taxon>
        <taxon>Lycopodiaceae</taxon>
        <taxon>Lycopodioideae</taxon>
        <taxon>Diphasiastrum</taxon>
    </lineage>
</organism>
<evidence type="ECO:0000313" key="2">
    <source>
        <dbReference type="Proteomes" id="UP001162992"/>
    </source>
</evidence>
<reference evidence="2" key="1">
    <citation type="journal article" date="2024" name="Proc. Natl. Acad. Sci. U.S.A.">
        <title>Extraordinary preservation of gene collinearity over three hundred million years revealed in homosporous lycophytes.</title>
        <authorList>
            <person name="Li C."/>
            <person name="Wickell D."/>
            <person name="Kuo L.Y."/>
            <person name="Chen X."/>
            <person name="Nie B."/>
            <person name="Liao X."/>
            <person name="Peng D."/>
            <person name="Ji J."/>
            <person name="Jenkins J."/>
            <person name="Williams M."/>
            <person name="Shu S."/>
            <person name="Plott C."/>
            <person name="Barry K."/>
            <person name="Rajasekar S."/>
            <person name="Grimwood J."/>
            <person name="Han X."/>
            <person name="Sun S."/>
            <person name="Hou Z."/>
            <person name="He W."/>
            <person name="Dai G."/>
            <person name="Sun C."/>
            <person name="Schmutz J."/>
            <person name="Leebens-Mack J.H."/>
            <person name="Li F.W."/>
            <person name="Wang L."/>
        </authorList>
    </citation>
    <scope>NUCLEOTIDE SEQUENCE [LARGE SCALE GENOMIC DNA]</scope>
    <source>
        <strain evidence="2">cv. PW_Plant_1</strain>
    </source>
</reference>
<dbReference type="Proteomes" id="UP001162992">
    <property type="component" value="Chromosome 1"/>
</dbReference>
<protein>
    <submittedName>
        <fullName evidence="1">Uncharacterized protein</fullName>
    </submittedName>
</protein>
<comment type="caution">
    <text evidence="1">The sequence shown here is derived from an EMBL/GenBank/DDBJ whole genome shotgun (WGS) entry which is preliminary data.</text>
</comment>
<proteinExistence type="predicted"/>
<evidence type="ECO:0000313" key="1">
    <source>
        <dbReference type="EMBL" id="KAJ7569293.1"/>
    </source>
</evidence>